<dbReference type="SUPFAM" id="SSF53613">
    <property type="entry name" value="Ribokinase-like"/>
    <property type="match status" value="1"/>
</dbReference>
<dbReference type="Pfam" id="PF08543">
    <property type="entry name" value="Phos_pyr_kin"/>
    <property type="match status" value="1"/>
</dbReference>
<dbReference type="CDD" id="cd01169">
    <property type="entry name" value="HMPP_kinase"/>
    <property type="match status" value="1"/>
</dbReference>
<dbReference type="InterPro" id="IPR013749">
    <property type="entry name" value="PM/HMP-P_kinase-1"/>
</dbReference>
<evidence type="ECO:0000256" key="1">
    <source>
        <dbReference type="ARBA" id="ARBA00004948"/>
    </source>
</evidence>
<evidence type="ECO:0000256" key="4">
    <source>
        <dbReference type="ARBA" id="ARBA00022741"/>
    </source>
</evidence>
<keyword evidence="5 8" id="KW-0418">Kinase</keyword>
<dbReference type="EMBL" id="RQHW01000031">
    <property type="protein sequence ID" value="TGN19417.1"/>
    <property type="molecule type" value="Genomic_DNA"/>
</dbReference>
<organism evidence="8 9">
    <name type="scientific">Leptospira idonii</name>
    <dbReference type="NCBI Taxonomy" id="1193500"/>
    <lineage>
        <taxon>Bacteria</taxon>
        <taxon>Pseudomonadati</taxon>
        <taxon>Spirochaetota</taxon>
        <taxon>Spirochaetia</taxon>
        <taxon>Leptospirales</taxon>
        <taxon>Leptospiraceae</taxon>
        <taxon>Leptospira</taxon>
    </lineage>
</organism>
<dbReference type="Proteomes" id="UP000298058">
    <property type="component" value="Unassembled WGS sequence"/>
</dbReference>
<evidence type="ECO:0000256" key="3">
    <source>
        <dbReference type="ARBA" id="ARBA00022679"/>
    </source>
</evidence>
<evidence type="ECO:0000256" key="5">
    <source>
        <dbReference type="ARBA" id="ARBA00022777"/>
    </source>
</evidence>
<keyword evidence="6" id="KW-0067">ATP-binding</keyword>
<protein>
    <recommendedName>
        <fullName evidence="2">hydroxymethylpyrimidine kinase</fullName>
        <ecNumber evidence="2">2.7.1.49</ecNumber>
    </recommendedName>
</protein>
<dbReference type="PANTHER" id="PTHR20858:SF17">
    <property type="entry name" value="HYDROXYMETHYLPYRIMIDINE_PHOSPHOMETHYLPYRIMIDINE KINASE THI20-RELATED"/>
    <property type="match status" value="1"/>
</dbReference>
<dbReference type="GO" id="GO:0008902">
    <property type="term" value="F:hydroxymethylpyrimidine kinase activity"/>
    <property type="evidence" value="ECO:0007669"/>
    <property type="project" value="UniProtKB-EC"/>
</dbReference>
<dbReference type="EC" id="2.7.1.49" evidence="2"/>
<reference evidence="8" key="1">
    <citation type="journal article" date="2019" name="PLoS Negl. Trop. Dis.">
        <title>Revisiting the worldwide diversity of Leptospira species in the environment.</title>
        <authorList>
            <person name="Vincent A.T."/>
            <person name="Schiettekatte O."/>
            <person name="Bourhy P."/>
            <person name="Veyrier F.J."/>
            <person name="Picardeau M."/>
        </authorList>
    </citation>
    <scope>NUCLEOTIDE SEQUENCE [LARGE SCALE GENOMIC DNA]</scope>
    <source>
        <strain evidence="8">201300427</strain>
    </source>
</reference>
<gene>
    <name evidence="8" type="primary">thiD</name>
    <name evidence="8" type="ORF">EHS15_08745</name>
</gene>
<dbReference type="OrthoDB" id="9810880at2"/>
<dbReference type="GO" id="GO:0008972">
    <property type="term" value="F:phosphomethylpyrimidine kinase activity"/>
    <property type="evidence" value="ECO:0007669"/>
    <property type="project" value="InterPro"/>
</dbReference>
<dbReference type="RefSeq" id="WP_135760179.1">
    <property type="nucleotide sequence ID" value="NZ_RQHW01000031.1"/>
</dbReference>
<dbReference type="NCBIfam" id="TIGR00097">
    <property type="entry name" value="HMP-P_kinase"/>
    <property type="match status" value="1"/>
</dbReference>
<feature type="domain" description="Pyridoxamine kinase/Phosphomethylpyrimidine kinase" evidence="7">
    <location>
        <begin position="14"/>
        <end position="255"/>
    </location>
</feature>
<proteinExistence type="predicted"/>
<comment type="pathway">
    <text evidence="1">Cofactor biosynthesis; thiamine diphosphate biosynthesis.</text>
</comment>
<evidence type="ECO:0000313" key="9">
    <source>
        <dbReference type="Proteomes" id="UP000298058"/>
    </source>
</evidence>
<dbReference type="InterPro" id="IPR004399">
    <property type="entry name" value="HMP/HMP-P_kinase_dom"/>
</dbReference>
<dbReference type="Gene3D" id="3.40.1190.20">
    <property type="match status" value="1"/>
</dbReference>
<dbReference type="GO" id="GO:0009228">
    <property type="term" value="P:thiamine biosynthetic process"/>
    <property type="evidence" value="ECO:0007669"/>
    <property type="project" value="InterPro"/>
</dbReference>
<evidence type="ECO:0000256" key="2">
    <source>
        <dbReference type="ARBA" id="ARBA00012135"/>
    </source>
</evidence>
<keyword evidence="4" id="KW-0547">Nucleotide-binding</keyword>
<dbReference type="AlphaFoldDB" id="A0A4R9M154"/>
<dbReference type="GO" id="GO:0005829">
    <property type="term" value="C:cytosol"/>
    <property type="evidence" value="ECO:0007669"/>
    <property type="project" value="TreeGrafter"/>
</dbReference>
<dbReference type="PANTHER" id="PTHR20858">
    <property type="entry name" value="PHOSPHOMETHYLPYRIMIDINE KINASE"/>
    <property type="match status" value="1"/>
</dbReference>
<accession>A0A4R9M154</accession>
<dbReference type="FunFam" id="3.40.1190.20:FF:000003">
    <property type="entry name" value="Phosphomethylpyrimidine kinase ThiD"/>
    <property type="match status" value="1"/>
</dbReference>
<evidence type="ECO:0000256" key="6">
    <source>
        <dbReference type="ARBA" id="ARBA00022840"/>
    </source>
</evidence>
<name>A0A4R9M154_9LEPT</name>
<dbReference type="InterPro" id="IPR029056">
    <property type="entry name" value="Ribokinase-like"/>
</dbReference>
<keyword evidence="3 8" id="KW-0808">Transferase</keyword>
<comment type="caution">
    <text evidence="8">The sequence shown here is derived from an EMBL/GenBank/DDBJ whole genome shotgun (WGS) entry which is preliminary data.</text>
</comment>
<sequence>MKELPITLTIAGSDSGGGAGVQADLKTFSSLATFGTTAFTCLTAQNPDGVSAIHEIPSSFIKEQLEAVLNYFTVAACKTGMLFSEEIILTVSEILKSKKEIKLVVDPVMIATSGAKLLKDEAVKALRETLIPLATVITPNLDEASFLLGEPISKYEDLESSAKKLFTIFKVPILLKGGHLTNTETASDLLFDGTSVYTYQKPYLKGKNTHGTGCTFSSAITAFLAHGLSLQEAVGHAKEYIQHALEESIQTGKTNHLNHFPEGN</sequence>
<keyword evidence="9" id="KW-1185">Reference proteome</keyword>
<evidence type="ECO:0000313" key="8">
    <source>
        <dbReference type="EMBL" id="TGN19417.1"/>
    </source>
</evidence>
<evidence type="ECO:0000259" key="7">
    <source>
        <dbReference type="Pfam" id="PF08543"/>
    </source>
</evidence>
<dbReference type="GO" id="GO:0005524">
    <property type="term" value="F:ATP binding"/>
    <property type="evidence" value="ECO:0007669"/>
    <property type="project" value="UniProtKB-KW"/>
</dbReference>